<accession>A0A1D6H9I0</accession>
<organism evidence="1">
    <name type="scientific">Zea mays</name>
    <name type="common">Maize</name>
    <dbReference type="NCBI Taxonomy" id="4577"/>
    <lineage>
        <taxon>Eukaryota</taxon>
        <taxon>Viridiplantae</taxon>
        <taxon>Streptophyta</taxon>
        <taxon>Embryophyta</taxon>
        <taxon>Tracheophyta</taxon>
        <taxon>Spermatophyta</taxon>
        <taxon>Magnoliopsida</taxon>
        <taxon>Liliopsida</taxon>
        <taxon>Poales</taxon>
        <taxon>Poaceae</taxon>
        <taxon>PACMAD clade</taxon>
        <taxon>Panicoideae</taxon>
        <taxon>Andropogonodae</taxon>
        <taxon>Andropogoneae</taxon>
        <taxon>Tripsacinae</taxon>
        <taxon>Zea</taxon>
    </lineage>
</organism>
<sequence>MCLCQRLFKNCATNQPLQRAFVYNDHLLVAPYMYSLWSCKLLELCIVVLNTVSQLHVRCLLETVVEPASMPYVLYCRIVSYNMFVFLQRVCVPTTCL</sequence>
<feature type="non-terminal residue" evidence="1">
    <location>
        <position position="97"/>
    </location>
</feature>
<dbReference type="InParanoid" id="A0A1D6H9I0"/>
<evidence type="ECO:0000313" key="1">
    <source>
        <dbReference type="EMBL" id="AQK71363.1"/>
    </source>
</evidence>
<dbReference type="AlphaFoldDB" id="A0A1D6H9I0"/>
<dbReference type="EMBL" id="CM000781">
    <property type="protein sequence ID" value="AQK71363.1"/>
    <property type="molecule type" value="Genomic_DNA"/>
</dbReference>
<gene>
    <name evidence="1" type="ORF">ZEAMMB73_Zm00001d016643</name>
</gene>
<reference evidence="1" key="1">
    <citation type="submission" date="2015-12" db="EMBL/GenBank/DDBJ databases">
        <title>Update maize B73 reference genome by single molecule sequencing technologies.</title>
        <authorList>
            <consortium name="Maize Genome Sequencing Project"/>
            <person name="Ware D."/>
        </authorList>
    </citation>
    <scope>NUCLEOTIDE SEQUENCE</scope>
    <source>
        <tissue evidence="1">Seedling</tissue>
    </source>
</reference>
<name>A0A1D6H9I0_MAIZE</name>
<proteinExistence type="predicted"/>
<protein>
    <submittedName>
        <fullName evidence="1">Uncharacterized protein</fullName>
    </submittedName>
</protein>